<dbReference type="Proteomes" id="UP001443914">
    <property type="component" value="Unassembled WGS sequence"/>
</dbReference>
<evidence type="ECO:0000313" key="21">
    <source>
        <dbReference type="EMBL" id="KAK9670198.1"/>
    </source>
</evidence>
<evidence type="ECO:0000256" key="2">
    <source>
        <dbReference type="ARBA" id="ARBA00002322"/>
    </source>
</evidence>
<keyword evidence="6 19" id="KW-0575">Peroxidase</keyword>
<evidence type="ECO:0000256" key="18">
    <source>
        <dbReference type="PIRSR" id="PIRSR600823-5"/>
    </source>
</evidence>
<accession>A0AAW1GZA9</accession>
<dbReference type="InterPro" id="IPR033905">
    <property type="entry name" value="Secretory_peroxidase"/>
</dbReference>
<keyword evidence="22" id="KW-1185">Reference proteome</keyword>
<keyword evidence="5 19" id="KW-0964">Secreted</keyword>
<keyword evidence="11 18" id="KW-1015">Disulfide bond</keyword>
<keyword evidence="19" id="KW-0732">Signal</keyword>
<comment type="catalytic activity">
    <reaction evidence="1 19">
        <text>2 a phenolic donor + H2O2 = 2 a phenolic radical donor + 2 H2O</text>
        <dbReference type="Rhea" id="RHEA:56136"/>
        <dbReference type="ChEBI" id="CHEBI:15377"/>
        <dbReference type="ChEBI" id="CHEBI:16240"/>
        <dbReference type="ChEBI" id="CHEBI:139520"/>
        <dbReference type="ChEBI" id="CHEBI:139521"/>
        <dbReference type="EC" id="1.11.1.7"/>
    </reaction>
</comment>
<feature type="domain" description="Plant heme peroxidase family profile" evidence="20">
    <location>
        <begin position="28"/>
        <end position="314"/>
    </location>
</feature>
<evidence type="ECO:0000256" key="8">
    <source>
        <dbReference type="ARBA" id="ARBA00022723"/>
    </source>
</evidence>
<feature type="disulfide bond" evidence="18">
    <location>
        <begin position="107"/>
        <end position="310"/>
    </location>
</feature>
<comment type="similarity">
    <text evidence="3">Belongs to the peroxidase family. Ascorbate peroxidase subfamily.</text>
</comment>
<dbReference type="Pfam" id="PF00141">
    <property type="entry name" value="peroxidase"/>
    <property type="match status" value="1"/>
</dbReference>
<keyword evidence="10 16" id="KW-0408">Iron</keyword>
<evidence type="ECO:0000256" key="12">
    <source>
        <dbReference type="ARBA" id="ARBA00023180"/>
    </source>
</evidence>
<evidence type="ECO:0000256" key="11">
    <source>
        <dbReference type="ARBA" id="ARBA00023157"/>
    </source>
</evidence>
<dbReference type="PANTHER" id="PTHR31235">
    <property type="entry name" value="PEROXIDASE 25-RELATED"/>
    <property type="match status" value="1"/>
</dbReference>
<dbReference type="GO" id="GO:0006979">
    <property type="term" value="P:response to oxidative stress"/>
    <property type="evidence" value="ECO:0007669"/>
    <property type="project" value="UniProtKB-UniRule"/>
</dbReference>
<evidence type="ECO:0000256" key="1">
    <source>
        <dbReference type="ARBA" id="ARBA00000189"/>
    </source>
</evidence>
<feature type="disulfide bond" evidence="18">
    <location>
        <begin position="38"/>
        <end position="101"/>
    </location>
</feature>
<dbReference type="PROSITE" id="PS00436">
    <property type="entry name" value="PEROXIDASE_2"/>
    <property type="match status" value="1"/>
</dbReference>
<protein>
    <recommendedName>
        <fullName evidence="4 19">Peroxidase</fullName>
        <ecNumber evidence="4 19">1.11.1.7</ecNumber>
    </recommendedName>
</protein>
<dbReference type="PROSITE" id="PS00435">
    <property type="entry name" value="PEROXIDASE_1"/>
    <property type="match status" value="1"/>
</dbReference>
<comment type="similarity">
    <text evidence="19">Belongs to the peroxidase family. Classical plant (class III) peroxidase subfamily.</text>
</comment>
<sequence>MVSTRLIQMLLIVVVFISNYYANAQENCLKVGFYDNSCPQAEEITTNVVKNALSVAPTLSGPLLRMFFHDCFVRQKDAVPNKSLRGFEIIDKVKTTLEKKCSGVVSCADIVALVARDVVVQTGGVSWNVETGRRDGNVSLLSEALPNLPSPFASISSLKTSFKSKGLSVKDLVVLSGAHTLGTSHCSSFKNRLYNFTGKGNNEFDLTMDSNYVSALRKKCTLNGTDVLVQMDPGSSLVFDEDYYLQVAKKRGLFQSDAALLDDSETKAYVDIHKGDNNPGSFFKDFAVSMVNMGRIEVLTGVSGQVRKVCSRVN</sequence>
<dbReference type="InterPro" id="IPR002016">
    <property type="entry name" value="Haem_peroxidase"/>
</dbReference>
<evidence type="ECO:0000256" key="15">
    <source>
        <dbReference type="PIRSR" id="PIRSR600823-2"/>
    </source>
</evidence>
<comment type="subcellular location">
    <subcellularLocation>
        <location evidence="19">Secreted</location>
    </subcellularLocation>
</comment>
<reference evidence="21" key="1">
    <citation type="submission" date="2024-03" db="EMBL/GenBank/DDBJ databases">
        <title>WGS assembly of Saponaria officinalis var. Norfolk2.</title>
        <authorList>
            <person name="Jenkins J."/>
            <person name="Shu S."/>
            <person name="Grimwood J."/>
            <person name="Barry K."/>
            <person name="Goodstein D."/>
            <person name="Schmutz J."/>
            <person name="Leebens-Mack J."/>
            <person name="Osbourn A."/>
        </authorList>
    </citation>
    <scope>NUCLEOTIDE SEQUENCE [LARGE SCALE GENOMIC DNA]</scope>
    <source>
        <strain evidence="21">JIC</strain>
    </source>
</reference>
<feature type="binding site" evidence="16">
    <location>
        <position position="73"/>
    </location>
    <ligand>
        <name>Ca(2+)</name>
        <dbReference type="ChEBI" id="CHEBI:29108"/>
        <label>1</label>
    </ligand>
</feature>
<evidence type="ECO:0000256" key="7">
    <source>
        <dbReference type="ARBA" id="ARBA00022617"/>
    </source>
</evidence>
<feature type="signal peptide" evidence="19">
    <location>
        <begin position="1"/>
        <end position="24"/>
    </location>
</feature>
<dbReference type="Gene3D" id="1.10.520.10">
    <property type="match status" value="1"/>
</dbReference>
<feature type="active site" description="Proton acceptor" evidence="14">
    <location>
        <position position="69"/>
    </location>
</feature>
<feature type="disulfide bond" evidence="18">
    <location>
        <begin position="186"/>
        <end position="220"/>
    </location>
</feature>
<feature type="binding site" evidence="16">
    <location>
        <position position="240"/>
    </location>
    <ligand>
        <name>Ca(2+)</name>
        <dbReference type="ChEBI" id="CHEBI:29108"/>
        <label>2</label>
    </ligand>
</feature>
<dbReference type="GO" id="GO:0140825">
    <property type="term" value="F:lactoperoxidase activity"/>
    <property type="evidence" value="ECO:0007669"/>
    <property type="project" value="UniProtKB-EC"/>
</dbReference>
<dbReference type="PRINTS" id="PR00458">
    <property type="entry name" value="PEROXIDASE"/>
</dbReference>
<dbReference type="GO" id="GO:0046872">
    <property type="term" value="F:metal ion binding"/>
    <property type="evidence" value="ECO:0007669"/>
    <property type="project" value="UniProtKB-UniRule"/>
</dbReference>
<gene>
    <name evidence="21" type="ORF">RND81_13G185000</name>
</gene>
<keyword evidence="12" id="KW-0325">Glycoprotein</keyword>
<feature type="site" description="Transition state stabilizer" evidence="17">
    <location>
        <position position="65"/>
    </location>
</feature>
<dbReference type="InterPro" id="IPR010255">
    <property type="entry name" value="Haem_peroxidase_sf"/>
</dbReference>
<dbReference type="InterPro" id="IPR019793">
    <property type="entry name" value="Peroxidases_heam-ligand_BS"/>
</dbReference>
<dbReference type="PRINTS" id="PR00461">
    <property type="entry name" value="PLPEROXIDASE"/>
</dbReference>
<feature type="binding site" evidence="16">
    <location>
        <position position="232"/>
    </location>
    <ligand>
        <name>Ca(2+)</name>
        <dbReference type="ChEBI" id="CHEBI:29108"/>
        <label>2</label>
    </ligand>
</feature>
<keyword evidence="13 19" id="KW-0376">Hydrogen peroxide</keyword>
<dbReference type="GO" id="GO:0020037">
    <property type="term" value="F:heme binding"/>
    <property type="evidence" value="ECO:0007669"/>
    <property type="project" value="UniProtKB-UniRule"/>
</dbReference>
<keyword evidence="8 16" id="KW-0479">Metal-binding</keyword>
<evidence type="ECO:0000256" key="9">
    <source>
        <dbReference type="ARBA" id="ARBA00023002"/>
    </source>
</evidence>
<comment type="caution">
    <text evidence="21">The sequence shown here is derived from an EMBL/GenBank/DDBJ whole genome shotgun (WGS) entry which is preliminary data.</text>
</comment>
<keyword evidence="9 19" id="KW-0560">Oxidoreductase</keyword>
<evidence type="ECO:0000256" key="6">
    <source>
        <dbReference type="ARBA" id="ARBA00022559"/>
    </source>
</evidence>
<evidence type="ECO:0000256" key="4">
    <source>
        <dbReference type="ARBA" id="ARBA00012313"/>
    </source>
</evidence>
<comment type="cofactor">
    <cofactor evidence="16 19">
        <name>Ca(2+)</name>
        <dbReference type="ChEBI" id="CHEBI:29108"/>
    </cofactor>
    <text evidence="16 19">Binds 2 calcium ions per subunit.</text>
</comment>
<evidence type="ECO:0000256" key="14">
    <source>
        <dbReference type="PIRSR" id="PIRSR600823-1"/>
    </source>
</evidence>
<evidence type="ECO:0000259" key="20">
    <source>
        <dbReference type="PROSITE" id="PS50873"/>
    </source>
</evidence>
<feature type="binding site" description="axial binding residue" evidence="16">
    <location>
        <position position="179"/>
    </location>
    <ligand>
        <name>heme b</name>
        <dbReference type="ChEBI" id="CHEBI:60344"/>
    </ligand>
    <ligandPart>
        <name>Fe</name>
        <dbReference type="ChEBI" id="CHEBI:18248"/>
    </ligandPart>
</feature>
<keyword evidence="7 19" id="KW-0349">Heme</keyword>
<dbReference type="InterPro" id="IPR019794">
    <property type="entry name" value="Peroxidases_AS"/>
</dbReference>
<evidence type="ECO:0000256" key="19">
    <source>
        <dbReference type="RuleBase" id="RU362060"/>
    </source>
</evidence>
<dbReference type="GO" id="GO:0005576">
    <property type="term" value="C:extracellular region"/>
    <property type="evidence" value="ECO:0007669"/>
    <property type="project" value="UniProtKB-SubCell"/>
</dbReference>
<feature type="binding site" evidence="15">
    <location>
        <position position="149"/>
    </location>
    <ligand>
        <name>substrate</name>
    </ligand>
</feature>
<evidence type="ECO:0000256" key="16">
    <source>
        <dbReference type="PIRSR" id="PIRSR600823-3"/>
    </source>
</evidence>
<dbReference type="EC" id="1.11.1.7" evidence="4 19"/>
<dbReference type="CDD" id="cd00693">
    <property type="entry name" value="secretory_peroxidase"/>
    <property type="match status" value="1"/>
</dbReference>
<dbReference type="SUPFAM" id="SSF48113">
    <property type="entry name" value="Heme-dependent peroxidases"/>
    <property type="match status" value="1"/>
</dbReference>
<dbReference type="EMBL" id="JBDFQZ010000013">
    <property type="protein sequence ID" value="KAK9670198.1"/>
    <property type="molecule type" value="Genomic_DNA"/>
</dbReference>
<feature type="binding site" evidence="16">
    <location>
        <position position="70"/>
    </location>
    <ligand>
        <name>Ca(2+)</name>
        <dbReference type="ChEBI" id="CHEBI:29108"/>
        <label>1</label>
    </ligand>
</feature>
<evidence type="ECO:0000256" key="17">
    <source>
        <dbReference type="PIRSR" id="PIRSR600823-4"/>
    </source>
</evidence>
<dbReference type="FunFam" id="1.10.420.10:FF:000008">
    <property type="entry name" value="Peroxidase"/>
    <property type="match status" value="1"/>
</dbReference>
<evidence type="ECO:0000256" key="5">
    <source>
        <dbReference type="ARBA" id="ARBA00022525"/>
    </source>
</evidence>
<dbReference type="Gene3D" id="1.10.420.10">
    <property type="entry name" value="Peroxidase, domain 2"/>
    <property type="match status" value="1"/>
</dbReference>
<comment type="function">
    <text evidence="2">Removal of H(2)O(2), oxidation of toxic reductants, biosynthesis and degradation of lignin, suberization, auxin catabolism, response to environmental stresses such as wounding, pathogen attack and oxidative stress. These functions might be dependent on each isozyme/isoform in each plant tissue.</text>
</comment>
<evidence type="ECO:0000256" key="3">
    <source>
        <dbReference type="ARBA" id="ARBA00006873"/>
    </source>
</evidence>
<comment type="cofactor">
    <cofactor evidence="16 19">
        <name>heme b</name>
        <dbReference type="ChEBI" id="CHEBI:60344"/>
    </cofactor>
    <text evidence="16 19">Binds 1 heme b (iron(II)-protoporphyrin IX) group per subunit.</text>
</comment>
<dbReference type="GO" id="GO:0042744">
    <property type="term" value="P:hydrogen peroxide catabolic process"/>
    <property type="evidence" value="ECO:0007669"/>
    <property type="project" value="UniProtKB-KW"/>
</dbReference>
<dbReference type="InterPro" id="IPR000823">
    <property type="entry name" value="Peroxidase_pln"/>
</dbReference>
<dbReference type="PROSITE" id="PS50873">
    <property type="entry name" value="PEROXIDASE_4"/>
    <property type="match status" value="1"/>
</dbReference>
<proteinExistence type="inferred from homology"/>
<dbReference type="AlphaFoldDB" id="A0AAW1GZA9"/>
<organism evidence="21 22">
    <name type="scientific">Saponaria officinalis</name>
    <name type="common">Common soapwort</name>
    <name type="synonym">Lychnis saponaria</name>
    <dbReference type="NCBI Taxonomy" id="3572"/>
    <lineage>
        <taxon>Eukaryota</taxon>
        <taxon>Viridiplantae</taxon>
        <taxon>Streptophyta</taxon>
        <taxon>Embryophyta</taxon>
        <taxon>Tracheophyta</taxon>
        <taxon>Spermatophyta</taxon>
        <taxon>Magnoliopsida</taxon>
        <taxon>eudicotyledons</taxon>
        <taxon>Gunneridae</taxon>
        <taxon>Pentapetalae</taxon>
        <taxon>Caryophyllales</taxon>
        <taxon>Caryophyllaceae</taxon>
        <taxon>Caryophylleae</taxon>
        <taxon>Saponaria</taxon>
    </lineage>
</organism>
<name>A0AAW1GZA9_SAPOF</name>
<evidence type="ECO:0000256" key="13">
    <source>
        <dbReference type="ARBA" id="ARBA00023324"/>
    </source>
</evidence>
<feature type="chain" id="PRO_5043113090" description="Peroxidase" evidence="19">
    <location>
        <begin position="25"/>
        <end position="314"/>
    </location>
</feature>
<feature type="binding site" evidence="16">
    <location>
        <position position="180"/>
    </location>
    <ligand>
        <name>Ca(2+)</name>
        <dbReference type="ChEBI" id="CHEBI:29108"/>
        <label>2</label>
    </ligand>
</feature>
<evidence type="ECO:0000313" key="22">
    <source>
        <dbReference type="Proteomes" id="UP001443914"/>
    </source>
</evidence>
<keyword evidence="16 19" id="KW-0106">Calcium</keyword>
<evidence type="ECO:0000256" key="10">
    <source>
        <dbReference type="ARBA" id="ARBA00023004"/>
    </source>
</evidence>